<dbReference type="InterPro" id="IPR039564">
    <property type="entry name" value="Peptidase_C39-like"/>
</dbReference>
<dbReference type="InterPro" id="IPR005074">
    <property type="entry name" value="Peptidase_C39"/>
</dbReference>
<dbReference type="PROSITE" id="PS50990">
    <property type="entry name" value="PEPTIDASE_C39"/>
    <property type="match status" value="1"/>
</dbReference>
<evidence type="ECO:0000259" key="1">
    <source>
        <dbReference type="PROSITE" id="PS50990"/>
    </source>
</evidence>
<gene>
    <name evidence="2" type="ORF">GCM10020367_20950</name>
</gene>
<dbReference type="Gene3D" id="3.90.70.10">
    <property type="entry name" value="Cysteine proteinases"/>
    <property type="match status" value="1"/>
</dbReference>
<sequence length="183" mass="19783">MSRVHDVPMCRQRIEPDEWDLHGGWALGDRIEWSDRACGMAALRMILLAYGREAPSVTELLKLGVKREALTPRGWLHAGIADLATDFGVPGRAEPVAVDSLVSRLADAPLIISVTEQLPDDGRRGGHLIIARGYEAGPDPVILIRDPSAWGQTHGRVPLSRVAASYSGRAITFAPLIAGRIPA</sequence>
<name>A0ABP6S9L0_9ACTN</name>
<feature type="domain" description="Peptidase C39" evidence="1">
    <location>
        <begin position="32"/>
        <end position="173"/>
    </location>
</feature>
<dbReference type="Proteomes" id="UP001499990">
    <property type="component" value="Unassembled WGS sequence"/>
</dbReference>
<accession>A0ABP6S9L0</accession>
<evidence type="ECO:0000313" key="2">
    <source>
        <dbReference type="EMBL" id="GAA3371210.1"/>
    </source>
</evidence>
<protein>
    <recommendedName>
        <fullName evidence="1">Peptidase C39 domain-containing protein</fullName>
    </recommendedName>
</protein>
<reference evidence="3" key="1">
    <citation type="journal article" date="2019" name="Int. J. Syst. Evol. Microbiol.">
        <title>The Global Catalogue of Microorganisms (GCM) 10K type strain sequencing project: providing services to taxonomists for standard genome sequencing and annotation.</title>
        <authorList>
            <consortium name="The Broad Institute Genomics Platform"/>
            <consortium name="The Broad Institute Genome Sequencing Center for Infectious Disease"/>
            <person name="Wu L."/>
            <person name="Ma J."/>
        </authorList>
    </citation>
    <scope>NUCLEOTIDE SEQUENCE [LARGE SCALE GENOMIC DNA]</scope>
    <source>
        <strain evidence="3">JCM 9651</strain>
    </source>
</reference>
<proteinExistence type="predicted"/>
<evidence type="ECO:0000313" key="3">
    <source>
        <dbReference type="Proteomes" id="UP001499990"/>
    </source>
</evidence>
<keyword evidence="3" id="KW-1185">Reference proteome</keyword>
<dbReference type="EMBL" id="BAAAYL010000001">
    <property type="protein sequence ID" value="GAA3371210.1"/>
    <property type="molecule type" value="Genomic_DNA"/>
</dbReference>
<comment type="caution">
    <text evidence="2">The sequence shown here is derived from an EMBL/GenBank/DDBJ whole genome shotgun (WGS) entry which is preliminary data.</text>
</comment>
<dbReference type="Pfam" id="PF13529">
    <property type="entry name" value="Peptidase_C39_2"/>
    <property type="match status" value="1"/>
</dbReference>
<organism evidence="2 3">
    <name type="scientific">Streptomyces sannanensis</name>
    <dbReference type="NCBI Taxonomy" id="285536"/>
    <lineage>
        <taxon>Bacteria</taxon>
        <taxon>Bacillati</taxon>
        <taxon>Actinomycetota</taxon>
        <taxon>Actinomycetes</taxon>
        <taxon>Kitasatosporales</taxon>
        <taxon>Streptomycetaceae</taxon>
        <taxon>Streptomyces</taxon>
    </lineage>
</organism>